<evidence type="ECO:0000259" key="8">
    <source>
        <dbReference type="Pfam" id="PF01709"/>
    </source>
</evidence>
<keyword evidence="3 6" id="KW-0805">Transcription regulation</keyword>
<dbReference type="Gene3D" id="3.30.70.980">
    <property type="match status" value="2"/>
</dbReference>
<feature type="domain" description="TACO1/YebC-like N-terminal" evidence="9">
    <location>
        <begin position="4"/>
        <end position="74"/>
    </location>
</feature>
<gene>
    <name evidence="10" type="ORF">Bcop_1500</name>
</gene>
<dbReference type="AlphaFoldDB" id="F3ZPV7"/>
<reference evidence="10 11" key="1">
    <citation type="journal article" date="2011" name="Stand. Genomic Sci.">
        <title>Non-contiguous finished genome sequence of Bacteroides coprosuis type strain (PC139).</title>
        <authorList>
            <person name="Land M."/>
            <person name="Held B."/>
            <person name="Gronow S."/>
            <person name="Abt B."/>
            <person name="Lucas S."/>
            <person name="Del Rio T.G."/>
            <person name="Nolan M."/>
            <person name="Tice H."/>
            <person name="Cheng J.F."/>
            <person name="Pitluck S."/>
            <person name="Liolios K."/>
            <person name="Pagani I."/>
            <person name="Ivanova N."/>
            <person name="Mavromatis K."/>
            <person name="Mikhailova N."/>
            <person name="Pati A."/>
            <person name="Tapia R."/>
            <person name="Han C."/>
            <person name="Goodwin L."/>
            <person name="Chen A."/>
            <person name="Palaniappan K."/>
            <person name="Hauser L."/>
            <person name="Brambilla E.M."/>
            <person name="Rohde M."/>
            <person name="Goker M."/>
            <person name="Detter J.C."/>
            <person name="Woyke T."/>
            <person name="Bristow J."/>
            <person name="Eisen J.A."/>
            <person name="Markowitz V."/>
            <person name="Hugenholtz P."/>
            <person name="Kyrpides N.C."/>
            <person name="Klenk H.P."/>
            <person name="Lapidus A."/>
        </authorList>
    </citation>
    <scope>NUCLEOTIDE SEQUENCE</scope>
    <source>
        <strain evidence="10 11">DSM 18011</strain>
    </source>
</reference>
<protein>
    <recommendedName>
        <fullName evidence="6">Probable transcriptional regulatory protein Bcop_1500</fullName>
    </recommendedName>
</protein>
<dbReference type="NCBIfam" id="TIGR01033">
    <property type="entry name" value="YebC/PmpR family DNA-binding transcriptional regulator"/>
    <property type="match status" value="1"/>
</dbReference>
<keyword evidence="4 6" id="KW-0238">DNA-binding</keyword>
<keyword evidence="11" id="KW-1185">Reference proteome</keyword>
<comment type="similarity">
    <text evidence="1 6">Belongs to the TACO1 family.</text>
</comment>
<dbReference type="Pfam" id="PF01709">
    <property type="entry name" value="Transcrip_reg"/>
    <property type="match status" value="1"/>
</dbReference>
<dbReference type="InterPro" id="IPR049083">
    <property type="entry name" value="TACO1_YebC_N"/>
</dbReference>
<dbReference type="OrthoDB" id="9781053at2"/>
<dbReference type="SUPFAM" id="SSF75625">
    <property type="entry name" value="YebC-like"/>
    <property type="match status" value="1"/>
</dbReference>
<name>F3ZPV7_9BACE</name>
<keyword evidence="2 6" id="KW-0963">Cytoplasm</keyword>
<dbReference type="InterPro" id="IPR029072">
    <property type="entry name" value="YebC-like"/>
</dbReference>
<dbReference type="InterPro" id="IPR048300">
    <property type="entry name" value="TACO1_YebC-like_2nd/3rd_dom"/>
</dbReference>
<dbReference type="HAMAP" id="MF_00693">
    <property type="entry name" value="Transcrip_reg_TACO1"/>
    <property type="match status" value="1"/>
</dbReference>
<evidence type="ECO:0000259" key="9">
    <source>
        <dbReference type="Pfam" id="PF20772"/>
    </source>
</evidence>
<dbReference type="Gene3D" id="1.10.10.200">
    <property type="match status" value="1"/>
</dbReference>
<dbReference type="GO" id="GO:0003677">
    <property type="term" value="F:DNA binding"/>
    <property type="evidence" value="ECO:0007669"/>
    <property type="project" value="UniProtKB-UniRule"/>
</dbReference>
<evidence type="ECO:0000256" key="4">
    <source>
        <dbReference type="ARBA" id="ARBA00023125"/>
    </source>
</evidence>
<dbReference type="GO" id="GO:0005829">
    <property type="term" value="C:cytosol"/>
    <property type="evidence" value="ECO:0007669"/>
    <property type="project" value="TreeGrafter"/>
</dbReference>
<dbReference type="STRING" id="679937.Bcop_1500"/>
<keyword evidence="5 6" id="KW-0804">Transcription</keyword>
<evidence type="ECO:0000256" key="7">
    <source>
        <dbReference type="SAM" id="MobiDB-lite"/>
    </source>
</evidence>
<dbReference type="Pfam" id="PF20772">
    <property type="entry name" value="TACO1_YebC_N"/>
    <property type="match status" value="1"/>
</dbReference>
<dbReference type="GO" id="GO:0006355">
    <property type="term" value="P:regulation of DNA-templated transcription"/>
    <property type="evidence" value="ECO:0007669"/>
    <property type="project" value="UniProtKB-UniRule"/>
</dbReference>
<comment type="subcellular location">
    <subcellularLocation>
        <location evidence="6">Cytoplasm</location>
    </subcellularLocation>
</comment>
<evidence type="ECO:0000256" key="2">
    <source>
        <dbReference type="ARBA" id="ARBA00022490"/>
    </source>
</evidence>
<dbReference type="PANTHER" id="PTHR12532:SF6">
    <property type="entry name" value="TRANSCRIPTIONAL REGULATORY PROTEIN YEBC-RELATED"/>
    <property type="match status" value="1"/>
</dbReference>
<feature type="region of interest" description="Disordered" evidence="7">
    <location>
        <begin position="227"/>
        <end position="246"/>
    </location>
</feature>
<evidence type="ECO:0000256" key="6">
    <source>
        <dbReference type="HAMAP-Rule" id="MF_00693"/>
    </source>
</evidence>
<dbReference type="Proteomes" id="UP000018439">
    <property type="component" value="Chromosome"/>
</dbReference>
<evidence type="ECO:0000256" key="3">
    <source>
        <dbReference type="ARBA" id="ARBA00023015"/>
    </source>
</evidence>
<evidence type="ECO:0000313" key="11">
    <source>
        <dbReference type="Proteomes" id="UP000018439"/>
    </source>
</evidence>
<dbReference type="NCBIfam" id="NF001030">
    <property type="entry name" value="PRK00110.1"/>
    <property type="match status" value="1"/>
</dbReference>
<evidence type="ECO:0000313" key="10">
    <source>
        <dbReference type="EMBL" id="EGJ71694.1"/>
    </source>
</evidence>
<dbReference type="FunFam" id="1.10.10.200:FF:000004">
    <property type="entry name" value="Probable transcriptional regulatory protein BSBG_02618"/>
    <property type="match status" value="1"/>
</dbReference>
<proteinExistence type="inferred from homology"/>
<accession>F3ZPV7</accession>
<evidence type="ECO:0000256" key="5">
    <source>
        <dbReference type="ARBA" id="ARBA00023163"/>
    </source>
</evidence>
<dbReference type="InterPro" id="IPR026564">
    <property type="entry name" value="Transcrip_reg_TACO1-like_dom3"/>
</dbReference>
<dbReference type="eggNOG" id="COG0217">
    <property type="taxonomic scope" value="Bacteria"/>
</dbReference>
<dbReference type="PANTHER" id="PTHR12532">
    <property type="entry name" value="TRANSLATIONAL ACTIVATOR OF CYTOCHROME C OXIDASE 1"/>
    <property type="match status" value="1"/>
</dbReference>
<dbReference type="NCBIfam" id="NF009044">
    <property type="entry name" value="PRK12378.1"/>
    <property type="match status" value="1"/>
</dbReference>
<sequence>MGRAFEYRKARKLKRWGNMARVFTRVGKEISIAVKEGGPDPENNPRLRAIIQTAKRENMPKENVERAIKNAMGKDQKDYKMMNYEGYAPHGIAVFVETATDNTTRTVANVRAVFNKFGGSLGVSGSVDFMFKHNSVFTIAKKDDMSIEDLILELIDLGVEEEYEEDEEEVTIYAEFQSFNAIQTYLEENGFEIKSSEFTRIPMDEKDLEGDDRAEVEKMIERLEEDEDVQAVYSTLKPSDEDEDEE</sequence>
<dbReference type="InterPro" id="IPR002876">
    <property type="entry name" value="Transcrip_reg_TACO1-like"/>
</dbReference>
<evidence type="ECO:0000256" key="1">
    <source>
        <dbReference type="ARBA" id="ARBA00008724"/>
    </source>
</evidence>
<dbReference type="EMBL" id="CM001167">
    <property type="protein sequence ID" value="EGJ71694.1"/>
    <property type="molecule type" value="Genomic_DNA"/>
</dbReference>
<organism evidence="10 11">
    <name type="scientific">Bacteroides coprosuis DSM 18011</name>
    <dbReference type="NCBI Taxonomy" id="679937"/>
    <lineage>
        <taxon>Bacteria</taxon>
        <taxon>Pseudomonadati</taxon>
        <taxon>Bacteroidota</taxon>
        <taxon>Bacteroidia</taxon>
        <taxon>Bacteroidales</taxon>
        <taxon>Bacteroidaceae</taxon>
        <taxon>Bacteroides</taxon>
    </lineage>
</organism>
<dbReference type="HOGENOM" id="CLU_062974_3_0_10"/>
<dbReference type="InterPro" id="IPR017856">
    <property type="entry name" value="Integrase-like_N"/>
</dbReference>
<feature type="domain" description="TACO1/YebC-like second and third" evidence="8">
    <location>
        <begin position="79"/>
        <end position="235"/>
    </location>
</feature>